<proteinExistence type="predicted"/>
<keyword evidence="1" id="KW-1133">Transmembrane helix</keyword>
<accession>A0A1Y2B5F5</accession>
<keyword evidence="3" id="KW-1185">Reference proteome</keyword>
<comment type="caution">
    <text evidence="2">The sequence shown here is derived from an EMBL/GenBank/DDBJ whole genome shotgun (WGS) entry which is preliminary data.</text>
</comment>
<dbReference type="InParanoid" id="A0A1Y2B5F5"/>
<dbReference type="AlphaFoldDB" id="A0A1Y2B5F5"/>
<evidence type="ECO:0000313" key="2">
    <source>
        <dbReference type="EMBL" id="ORY29780.1"/>
    </source>
</evidence>
<dbReference type="Proteomes" id="UP000193986">
    <property type="component" value="Unassembled WGS sequence"/>
</dbReference>
<protein>
    <submittedName>
        <fullName evidence="2">Uncharacterized protein</fullName>
    </submittedName>
</protein>
<evidence type="ECO:0000313" key="3">
    <source>
        <dbReference type="Proteomes" id="UP000193986"/>
    </source>
</evidence>
<sequence length="104" mass="11680">MVWRIRRKVRIVFLSFLSTVSSASKYSMIRALRWLLLSTLSGLLWCAVHCLMPMDWNWRCATKLTGESPETLSAYHSGNDLGGGLATHVGNETCPSHSFLLSYS</sequence>
<keyword evidence="1" id="KW-0472">Membrane</keyword>
<dbReference type="EMBL" id="MCFC01000023">
    <property type="protein sequence ID" value="ORY29780.1"/>
    <property type="molecule type" value="Genomic_DNA"/>
</dbReference>
<evidence type="ECO:0000256" key="1">
    <source>
        <dbReference type="SAM" id="Phobius"/>
    </source>
</evidence>
<keyword evidence="1" id="KW-0812">Transmembrane</keyword>
<gene>
    <name evidence="2" type="ORF">BCR39DRAFT_530979</name>
</gene>
<reference evidence="2 3" key="1">
    <citation type="submission" date="2016-07" db="EMBL/GenBank/DDBJ databases">
        <title>Pervasive Adenine N6-methylation of Active Genes in Fungi.</title>
        <authorList>
            <consortium name="DOE Joint Genome Institute"/>
            <person name="Mondo S.J."/>
            <person name="Dannebaum R.O."/>
            <person name="Kuo R.C."/>
            <person name="Labutti K."/>
            <person name="Haridas S."/>
            <person name="Kuo A."/>
            <person name="Salamov A."/>
            <person name="Ahrendt S.R."/>
            <person name="Lipzen A."/>
            <person name="Sullivan W."/>
            <person name="Andreopoulos W.B."/>
            <person name="Clum A."/>
            <person name="Lindquist E."/>
            <person name="Daum C."/>
            <person name="Ramamoorthy G.K."/>
            <person name="Gryganskyi A."/>
            <person name="Culley D."/>
            <person name="Magnuson J.K."/>
            <person name="James T.Y."/>
            <person name="O'Malley M.A."/>
            <person name="Stajich J.E."/>
            <person name="Spatafora J.W."/>
            <person name="Visel A."/>
            <person name="Grigoriev I.V."/>
        </authorList>
    </citation>
    <scope>NUCLEOTIDE SEQUENCE [LARGE SCALE GENOMIC DNA]</scope>
    <source>
        <strain evidence="2 3">68-887.2</strain>
    </source>
</reference>
<feature type="transmembrane region" description="Helical" evidence="1">
    <location>
        <begin position="33"/>
        <end position="52"/>
    </location>
</feature>
<organism evidence="2 3">
    <name type="scientific">Naematelia encephala</name>
    <dbReference type="NCBI Taxonomy" id="71784"/>
    <lineage>
        <taxon>Eukaryota</taxon>
        <taxon>Fungi</taxon>
        <taxon>Dikarya</taxon>
        <taxon>Basidiomycota</taxon>
        <taxon>Agaricomycotina</taxon>
        <taxon>Tremellomycetes</taxon>
        <taxon>Tremellales</taxon>
        <taxon>Naemateliaceae</taxon>
        <taxon>Naematelia</taxon>
    </lineage>
</organism>
<name>A0A1Y2B5F5_9TREE</name>